<comment type="similarity">
    <text evidence="22">Belongs to the peroxidase family. Classical plant (class III) peroxidase subfamily.</text>
</comment>
<dbReference type="Gene3D" id="1.10.420.10">
    <property type="entry name" value="Peroxidase, domain 2"/>
    <property type="match status" value="1"/>
</dbReference>
<dbReference type="PROSITE" id="PS50873">
    <property type="entry name" value="PEROXIDASE_4"/>
    <property type="match status" value="1"/>
</dbReference>
<dbReference type="PANTHER" id="PTHR31517:SF59">
    <property type="entry name" value="PEROXIDASE"/>
    <property type="match status" value="1"/>
</dbReference>
<comment type="function">
    <text evidence="2">Removal of H(2)O(2), oxidation of toxic reductants, biosynthesis and degradation of lignin, suberization, auxin catabolism, response to environmental stresses such as wounding, pathogen attack and oxidative stress. These functions might be dependent on each isozyme/isoform in each plant tissue.</text>
</comment>
<evidence type="ECO:0000256" key="18">
    <source>
        <dbReference type="PIRSR" id="PIRSR600823-2"/>
    </source>
</evidence>
<dbReference type="PRINTS" id="PR00458">
    <property type="entry name" value="PEROXIDASE"/>
</dbReference>
<keyword evidence="11 19" id="KW-0106">Calcium</keyword>
<sequence length="338" mass="36220">MKGLATVALGLSLIVLVNYSCFCYGDLQVGYYKYRCPDNNTDVEKIVRQSISSQNLLDPTLIPALIRLQFHDCFVRGCDASILLDGSTAEKTAPPNLTVRGYEAIDNAKSAVEEQCPGVVSCADIIIMAAREATVLGGGQFFNVTTGRRDGLISLAIEATAFLPSAEIPVDASIAVFAGLGLSVTDMVALIGAHTVGVAHCSSFKDRLYNYNGTGKADPTMDHLLLTSLKITCPQNSTQDNIANLDQNSLSFNTVDNSYFKEIQDNKGILGIDQEIDLDTRTNATVASFASDNKFFNAQFAAAMVNMGAVNVLLDPLGEIRQSCRSINPPPLPPPPSK</sequence>
<evidence type="ECO:0000256" key="14">
    <source>
        <dbReference type="ARBA" id="ARBA00023157"/>
    </source>
</evidence>
<dbReference type="Pfam" id="PF00141">
    <property type="entry name" value="peroxidase"/>
    <property type="match status" value="1"/>
</dbReference>
<feature type="binding site" evidence="19">
    <location>
        <position position="79"/>
    </location>
    <ligand>
        <name>Ca(2+)</name>
        <dbReference type="ChEBI" id="CHEBI:29108"/>
        <label>1</label>
    </ligand>
</feature>
<comment type="subcellular location">
    <subcellularLocation>
        <location evidence="3 22">Secreted</location>
    </subcellularLocation>
</comment>
<comment type="similarity">
    <text evidence="4">Belongs to the peroxidase family. Ascorbate peroxidase subfamily.</text>
</comment>
<evidence type="ECO:0000313" key="24">
    <source>
        <dbReference type="EMBL" id="KAJ4951541.1"/>
    </source>
</evidence>
<feature type="domain" description="Plant heme peroxidase family profile" evidence="23">
    <location>
        <begin position="26"/>
        <end position="328"/>
    </location>
</feature>
<evidence type="ECO:0000256" key="13">
    <source>
        <dbReference type="ARBA" id="ARBA00023004"/>
    </source>
</evidence>
<comment type="caution">
    <text evidence="24">The sequence shown here is derived from an EMBL/GenBank/DDBJ whole genome shotgun (WGS) entry which is preliminary data.</text>
</comment>
<dbReference type="FunFam" id="1.10.520.10:FF:000006">
    <property type="entry name" value="Peroxidase"/>
    <property type="match status" value="1"/>
</dbReference>
<dbReference type="PRINTS" id="PR00461">
    <property type="entry name" value="PLPEROXIDASE"/>
</dbReference>
<evidence type="ECO:0000313" key="25">
    <source>
        <dbReference type="Proteomes" id="UP001141806"/>
    </source>
</evidence>
<feature type="binding site" evidence="18">
    <location>
        <position position="164"/>
    </location>
    <ligand>
        <name>substrate</name>
    </ligand>
</feature>
<evidence type="ECO:0000259" key="23">
    <source>
        <dbReference type="PROSITE" id="PS50873"/>
    </source>
</evidence>
<feature type="binding site" evidence="19">
    <location>
        <position position="81"/>
    </location>
    <ligand>
        <name>Ca(2+)</name>
        <dbReference type="ChEBI" id="CHEBI:29108"/>
        <label>1</label>
    </ligand>
</feature>
<keyword evidence="13 19" id="KW-0408">Iron</keyword>
<dbReference type="OrthoDB" id="2113341at2759"/>
<feature type="active site" description="Proton acceptor" evidence="17">
    <location>
        <position position="71"/>
    </location>
</feature>
<dbReference type="PROSITE" id="PS00435">
    <property type="entry name" value="PEROXIDASE_1"/>
    <property type="match status" value="1"/>
</dbReference>
<feature type="signal peptide" evidence="22">
    <location>
        <begin position="1"/>
        <end position="19"/>
    </location>
</feature>
<evidence type="ECO:0000256" key="1">
    <source>
        <dbReference type="ARBA" id="ARBA00000189"/>
    </source>
</evidence>
<dbReference type="FunFam" id="1.10.420.10:FF:000007">
    <property type="entry name" value="Peroxidase"/>
    <property type="match status" value="1"/>
</dbReference>
<dbReference type="InterPro" id="IPR019793">
    <property type="entry name" value="Peroxidases_heam-ligand_BS"/>
</dbReference>
<feature type="binding site" evidence="19">
    <location>
        <position position="256"/>
    </location>
    <ligand>
        <name>Ca(2+)</name>
        <dbReference type="ChEBI" id="CHEBI:29108"/>
        <label>2</label>
    </ligand>
</feature>
<evidence type="ECO:0000256" key="12">
    <source>
        <dbReference type="ARBA" id="ARBA00023002"/>
    </source>
</evidence>
<dbReference type="GO" id="GO:0006979">
    <property type="term" value="P:response to oxidative stress"/>
    <property type="evidence" value="ECO:0007669"/>
    <property type="project" value="UniProtKB-UniRule"/>
</dbReference>
<feature type="disulfide bond" evidence="21">
    <location>
        <begin position="36"/>
        <end position="116"/>
    </location>
</feature>
<dbReference type="GO" id="GO:0140825">
    <property type="term" value="F:lactoperoxidase activity"/>
    <property type="evidence" value="ECO:0007669"/>
    <property type="project" value="UniProtKB-EC"/>
</dbReference>
<evidence type="ECO:0000256" key="9">
    <source>
        <dbReference type="ARBA" id="ARBA00022723"/>
    </source>
</evidence>
<feature type="disulfide bond" evidence="21">
    <location>
        <begin position="73"/>
        <end position="78"/>
    </location>
</feature>
<keyword evidence="16 22" id="KW-0376">Hydrogen peroxide</keyword>
<reference evidence="24" key="1">
    <citation type="journal article" date="2023" name="Plant J.">
        <title>The genome of the king protea, Protea cynaroides.</title>
        <authorList>
            <person name="Chang J."/>
            <person name="Duong T.A."/>
            <person name="Schoeman C."/>
            <person name="Ma X."/>
            <person name="Roodt D."/>
            <person name="Barker N."/>
            <person name="Li Z."/>
            <person name="Van de Peer Y."/>
            <person name="Mizrachi E."/>
        </authorList>
    </citation>
    <scope>NUCLEOTIDE SEQUENCE</scope>
    <source>
        <tissue evidence="24">Young leaves</tissue>
    </source>
</reference>
<evidence type="ECO:0000256" key="11">
    <source>
        <dbReference type="ARBA" id="ARBA00022837"/>
    </source>
</evidence>
<dbReference type="GO" id="GO:0005576">
    <property type="term" value="C:extracellular region"/>
    <property type="evidence" value="ECO:0007669"/>
    <property type="project" value="UniProtKB-SubCell"/>
</dbReference>
<comment type="catalytic activity">
    <reaction evidence="1 22">
        <text>2 a phenolic donor + H2O2 = 2 a phenolic radical donor + 2 H2O</text>
        <dbReference type="Rhea" id="RHEA:56136"/>
        <dbReference type="ChEBI" id="CHEBI:15377"/>
        <dbReference type="ChEBI" id="CHEBI:16240"/>
        <dbReference type="ChEBI" id="CHEBI:139520"/>
        <dbReference type="ChEBI" id="CHEBI:139521"/>
        <dbReference type="EC" id="1.11.1.7"/>
    </reaction>
</comment>
<keyword evidence="10 22" id="KW-0732">Signal</keyword>
<evidence type="ECO:0000256" key="22">
    <source>
        <dbReference type="RuleBase" id="RU362060"/>
    </source>
</evidence>
<keyword evidence="7 22" id="KW-0575">Peroxidase</keyword>
<organism evidence="24 25">
    <name type="scientific">Protea cynaroides</name>
    <dbReference type="NCBI Taxonomy" id="273540"/>
    <lineage>
        <taxon>Eukaryota</taxon>
        <taxon>Viridiplantae</taxon>
        <taxon>Streptophyta</taxon>
        <taxon>Embryophyta</taxon>
        <taxon>Tracheophyta</taxon>
        <taxon>Spermatophyta</taxon>
        <taxon>Magnoliopsida</taxon>
        <taxon>Proteales</taxon>
        <taxon>Proteaceae</taxon>
        <taxon>Protea</taxon>
    </lineage>
</organism>
<protein>
    <recommendedName>
        <fullName evidence="5 22">Peroxidase</fullName>
        <ecNumber evidence="5 22">1.11.1.7</ecNumber>
    </recommendedName>
</protein>
<dbReference type="InterPro" id="IPR010255">
    <property type="entry name" value="Haem_peroxidase_sf"/>
</dbReference>
<dbReference type="InterPro" id="IPR002016">
    <property type="entry name" value="Haem_peroxidase"/>
</dbReference>
<dbReference type="AlphaFoldDB" id="A0A9Q0JTS6"/>
<keyword evidence="15" id="KW-0325">Glycoprotein</keyword>
<keyword evidence="8 22" id="KW-0349">Heme</keyword>
<dbReference type="InterPro" id="IPR033905">
    <property type="entry name" value="Secretory_peroxidase"/>
</dbReference>
<dbReference type="Proteomes" id="UP001141806">
    <property type="component" value="Unassembled WGS sequence"/>
</dbReference>
<feature type="binding site" evidence="19">
    <location>
        <position position="75"/>
    </location>
    <ligand>
        <name>Ca(2+)</name>
        <dbReference type="ChEBI" id="CHEBI:29108"/>
        <label>1</label>
    </ligand>
</feature>
<dbReference type="GO" id="GO:0046872">
    <property type="term" value="F:metal ion binding"/>
    <property type="evidence" value="ECO:0007669"/>
    <property type="project" value="UniProtKB-UniRule"/>
</dbReference>
<evidence type="ECO:0000256" key="19">
    <source>
        <dbReference type="PIRSR" id="PIRSR600823-3"/>
    </source>
</evidence>
<evidence type="ECO:0000256" key="4">
    <source>
        <dbReference type="ARBA" id="ARBA00006873"/>
    </source>
</evidence>
<evidence type="ECO:0000256" key="15">
    <source>
        <dbReference type="ARBA" id="ARBA00023180"/>
    </source>
</evidence>
<feature type="binding site" evidence="19">
    <location>
        <position position="77"/>
    </location>
    <ligand>
        <name>Ca(2+)</name>
        <dbReference type="ChEBI" id="CHEBI:29108"/>
        <label>1</label>
    </ligand>
</feature>
<evidence type="ECO:0000256" key="21">
    <source>
        <dbReference type="PIRSR" id="PIRSR600823-5"/>
    </source>
</evidence>
<evidence type="ECO:0000256" key="7">
    <source>
        <dbReference type="ARBA" id="ARBA00022559"/>
    </source>
</evidence>
<evidence type="ECO:0000256" key="10">
    <source>
        <dbReference type="ARBA" id="ARBA00022729"/>
    </source>
</evidence>
<evidence type="ECO:0000256" key="6">
    <source>
        <dbReference type="ARBA" id="ARBA00022525"/>
    </source>
</evidence>
<feature type="chain" id="PRO_5040539592" description="Peroxidase" evidence="22">
    <location>
        <begin position="20"/>
        <end position="338"/>
    </location>
</feature>
<feature type="disulfide bond" evidence="21">
    <location>
        <begin position="122"/>
        <end position="324"/>
    </location>
</feature>
<evidence type="ECO:0000256" key="20">
    <source>
        <dbReference type="PIRSR" id="PIRSR600823-4"/>
    </source>
</evidence>
<evidence type="ECO:0000256" key="16">
    <source>
        <dbReference type="ARBA" id="ARBA00023324"/>
    </source>
</evidence>
<evidence type="ECO:0000256" key="3">
    <source>
        <dbReference type="ARBA" id="ARBA00004613"/>
    </source>
</evidence>
<dbReference type="SUPFAM" id="SSF48113">
    <property type="entry name" value="Heme-dependent peroxidases"/>
    <property type="match status" value="1"/>
</dbReference>
<feature type="binding site" evidence="19">
    <location>
        <position position="90"/>
    </location>
    <ligand>
        <name>Ca(2+)</name>
        <dbReference type="ChEBI" id="CHEBI:29108"/>
        <label>1</label>
    </ligand>
</feature>
<keyword evidence="25" id="KW-1185">Reference proteome</keyword>
<dbReference type="EMBL" id="JAMYWD010000012">
    <property type="protein sequence ID" value="KAJ4951541.1"/>
    <property type="molecule type" value="Genomic_DNA"/>
</dbReference>
<evidence type="ECO:0000256" key="8">
    <source>
        <dbReference type="ARBA" id="ARBA00022617"/>
    </source>
</evidence>
<evidence type="ECO:0000256" key="17">
    <source>
        <dbReference type="PIRSR" id="PIRSR600823-1"/>
    </source>
</evidence>
<dbReference type="PANTHER" id="PTHR31517">
    <property type="match status" value="1"/>
</dbReference>
<evidence type="ECO:0000256" key="5">
    <source>
        <dbReference type="ARBA" id="ARBA00012313"/>
    </source>
</evidence>
<evidence type="ECO:0000256" key="2">
    <source>
        <dbReference type="ARBA" id="ARBA00002322"/>
    </source>
</evidence>
<comment type="cofactor">
    <cofactor evidence="19 22">
        <name>Ca(2+)</name>
        <dbReference type="ChEBI" id="CHEBI:29108"/>
    </cofactor>
    <text evidence="19 22">Binds 2 calcium ions per subunit.</text>
</comment>
<keyword evidence="14 21" id="KW-1015">Disulfide bond</keyword>
<feature type="disulfide bond" evidence="21">
    <location>
        <begin position="201"/>
        <end position="233"/>
    </location>
</feature>
<feature type="site" description="Transition state stabilizer" evidence="20">
    <location>
        <position position="67"/>
    </location>
</feature>
<name>A0A9Q0JTS6_9MAGN</name>
<dbReference type="CDD" id="cd00693">
    <property type="entry name" value="secretory_peroxidase"/>
    <property type="match status" value="1"/>
</dbReference>
<feature type="binding site" evidence="19">
    <location>
        <position position="72"/>
    </location>
    <ligand>
        <name>Ca(2+)</name>
        <dbReference type="ChEBI" id="CHEBI:29108"/>
        <label>1</label>
    </ligand>
</feature>
<comment type="cofactor">
    <cofactor evidence="19 22">
        <name>heme b</name>
        <dbReference type="ChEBI" id="CHEBI:60344"/>
    </cofactor>
    <text evidence="19 22">Binds 1 heme b (iron(II)-protoporphyrin IX) group per subunit.</text>
</comment>
<dbReference type="GO" id="GO:0042744">
    <property type="term" value="P:hydrogen peroxide catabolic process"/>
    <property type="evidence" value="ECO:0007669"/>
    <property type="project" value="UniProtKB-KW"/>
</dbReference>
<dbReference type="InterPro" id="IPR000823">
    <property type="entry name" value="Peroxidase_pln"/>
</dbReference>
<keyword evidence="12 22" id="KW-0560">Oxidoreductase</keyword>
<keyword evidence="6 22" id="KW-0964">Secreted</keyword>
<dbReference type="EC" id="1.11.1.7" evidence="5 22"/>
<dbReference type="Gene3D" id="1.10.520.10">
    <property type="match status" value="1"/>
</dbReference>
<keyword evidence="9 19" id="KW-0479">Metal-binding</keyword>
<feature type="binding site" evidence="19">
    <location>
        <position position="246"/>
    </location>
    <ligand>
        <name>Ca(2+)</name>
        <dbReference type="ChEBI" id="CHEBI:29108"/>
        <label>2</label>
    </ligand>
</feature>
<dbReference type="GO" id="GO:0020037">
    <property type="term" value="F:heme binding"/>
    <property type="evidence" value="ECO:0007669"/>
    <property type="project" value="UniProtKB-UniRule"/>
</dbReference>
<gene>
    <name evidence="24" type="ORF">NE237_028373</name>
</gene>
<proteinExistence type="inferred from homology"/>
<feature type="binding site" evidence="19">
    <location>
        <position position="195"/>
    </location>
    <ligand>
        <name>Ca(2+)</name>
        <dbReference type="ChEBI" id="CHEBI:29108"/>
        <label>2</label>
    </ligand>
</feature>
<accession>A0A9Q0JTS6</accession>
<feature type="binding site" description="axial binding residue" evidence="19">
    <location>
        <position position="194"/>
    </location>
    <ligand>
        <name>heme b</name>
        <dbReference type="ChEBI" id="CHEBI:60344"/>
    </ligand>
    <ligandPart>
        <name>Fe</name>
        <dbReference type="ChEBI" id="CHEBI:18248"/>
    </ligandPart>
</feature>